<evidence type="ECO:0000256" key="2">
    <source>
        <dbReference type="ARBA" id="ARBA00023125"/>
    </source>
</evidence>
<keyword evidence="1" id="KW-0805">Transcription regulation</keyword>
<comment type="caution">
    <text evidence="5">The sequence shown here is derived from an EMBL/GenBank/DDBJ whole genome shotgun (WGS) entry which is preliminary data.</text>
</comment>
<dbReference type="Pfam" id="PF12833">
    <property type="entry name" value="HTH_18"/>
    <property type="match status" value="1"/>
</dbReference>
<protein>
    <submittedName>
        <fullName evidence="5">AraC family transcriptional regulator</fullName>
    </submittedName>
</protein>
<accession>A0ABX9MA45</accession>
<dbReference type="PROSITE" id="PS01124">
    <property type="entry name" value="HTH_ARAC_FAMILY_2"/>
    <property type="match status" value="1"/>
</dbReference>
<dbReference type="Gene3D" id="1.10.10.60">
    <property type="entry name" value="Homeodomain-like"/>
    <property type="match status" value="2"/>
</dbReference>
<dbReference type="PANTHER" id="PTHR47893">
    <property type="entry name" value="REGULATORY PROTEIN PCHR"/>
    <property type="match status" value="1"/>
</dbReference>
<dbReference type="SUPFAM" id="SSF46689">
    <property type="entry name" value="Homeodomain-like"/>
    <property type="match status" value="2"/>
</dbReference>
<dbReference type="PROSITE" id="PS00041">
    <property type="entry name" value="HTH_ARAC_FAMILY_1"/>
    <property type="match status" value="1"/>
</dbReference>
<organism evidence="5 6">
    <name type="scientific">Dialister pneumosintes</name>
    <dbReference type="NCBI Taxonomy" id="39950"/>
    <lineage>
        <taxon>Bacteria</taxon>
        <taxon>Bacillati</taxon>
        <taxon>Bacillota</taxon>
        <taxon>Negativicutes</taxon>
        <taxon>Veillonellales</taxon>
        <taxon>Veillonellaceae</taxon>
        <taxon>Dialister</taxon>
    </lineage>
</organism>
<dbReference type="EMBL" id="QWKU01000001">
    <property type="protein sequence ID" value="RID94520.1"/>
    <property type="molecule type" value="Genomic_DNA"/>
</dbReference>
<proteinExistence type="predicted"/>
<evidence type="ECO:0000313" key="5">
    <source>
        <dbReference type="EMBL" id="RID94520.1"/>
    </source>
</evidence>
<keyword evidence="2" id="KW-0238">DNA-binding</keyword>
<dbReference type="InterPro" id="IPR053142">
    <property type="entry name" value="PchR_regulatory_protein"/>
</dbReference>
<evidence type="ECO:0000313" key="6">
    <source>
        <dbReference type="Proteomes" id="UP000266262"/>
    </source>
</evidence>
<evidence type="ECO:0000256" key="3">
    <source>
        <dbReference type="ARBA" id="ARBA00023163"/>
    </source>
</evidence>
<keyword evidence="6" id="KW-1185">Reference proteome</keyword>
<dbReference type="Proteomes" id="UP000266262">
    <property type="component" value="Unassembled WGS sequence"/>
</dbReference>
<dbReference type="SMART" id="SM00342">
    <property type="entry name" value="HTH_ARAC"/>
    <property type="match status" value="1"/>
</dbReference>
<feature type="domain" description="HTH araC/xylS-type" evidence="4">
    <location>
        <begin position="210"/>
        <end position="308"/>
    </location>
</feature>
<reference evidence="5 6" key="1">
    <citation type="submission" date="2018-08" db="EMBL/GenBank/DDBJ databases">
        <title>Draft genome sequence of Dialister pneumosintes KCOM 1685.</title>
        <authorList>
            <person name="Kook J.-K."/>
            <person name="Park S.-N."/>
            <person name="Lim Y.K."/>
        </authorList>
    </citation>
    <scope>NUCLEOTIDE SEQUENCE [LARGE SCALE GENOMIC DNA]</scope>
    <source>
        <strain evidence="5 6">KCOM 1685</strain>
    </source>
</reference>
<keyword evidence="3" id="KW-0804">Transcription</keyword>
<dbReference type="InterPro" id="IPR009057">
    <property type="entry name" value="Homeodomain-like_sf"/>
</dbReference>
<dbReference type="InterPro" id="IPR018062">
    <property type="entry name" value="HTH_AraC-typ_CS"/>
</dbReference>
<dbReference type="PRINTS" id="PR00032">
    <property type="entry name" value="HTHARAC"/>
</dbReference>
<evidence type="ECO:0000259" key="4">
    <source>
        <dbReference type="PROSITE" id="PS01124"/>
    </source>
</evidence>
<evidence type="ECO:0000256" key="1">
    <source>
        <dbReference type="ARBA" id="ARBA00023015"/>
    </source>
</evidence>
<dbReference type="InterPro" id="IPR018060">
    <property type="entry name" value="HTH_AraC"/>
</dbReference>
<dbReference type="PANTHER" id="PTHR47893:SF1">
    <property type="entry name" value="REGULATORY PROTEIN PCHR"/>
    <property type="match status" value="1"/>
</dbReference>
<dbReference type="InterPro" id="IPR020449">
    <property type="entry name" value="Tscrpt_reg_AraC-type_HTH"/>
</dbReference>
<name>A0ABX9MA45_9FIRM</name>
<dbReference type="RefSeq" id="WP_119056204.1">
    <property type="nucleotide sequence ID" value="NZ_QWKU01000001.1"/>
</dbReference>
<gene>
    <name evidence="5" type="ORF">DX915_03140</name>
</gene>
<sequence>MIEIQRTDFLVDEAPNIKPFGHTYTINPKYGKGLYWTFDVSDNCVIHIHKIKFKEESLYQSDELIDKYTFAFYISGSGNEFFPYQNLTPHTLRTYKPKERYKVIYHPQIELICFSIGLSPFFIEKYVKLHHKKLALHLDSFLNIKNHFFIPKLNKILYEMYYYKDSSSPDVFFTAKIYEILSEISSYINKNKKTIVAHQQINKENLLALQQISQYIDEHYNFDISLDMLAKIACMSVSKMKILFKRFYDMTTVEYMQRKRMSVAEHLLISTPLTIAEISNIVGYTNPSRFTEIFKRYYGCLPSTYRSTQN</sequence>